<reference evidence="1 2" key="1">
    <citation type="submission" date="2019-10" db="EMBL/GenBank/DDBJ databases">
        <title>Comparative genomic analysis of Providencia.</title>
        <authorList>
            <person name="Yuan C."/>
            <person name="Wei Y."/>
            <person name="Yin Z."/>
        </authorList>
    </citation>
    <scope>NUCLEOTIDE SEQUENCE [LARGE SCALE GENOMIC DNA]</scope>
    <source>
        <strain evidence="2">wls1934</strain>
    </source>
</reference>
<accession>A0AAW9VD94</accession>
<evidence type="ECO:0000313" key="2">
    <source>
        <dbReference type="Proteomes" id="UP000449944"/>
    </source>
</evidence>
<gene>
    <name evidence="1" type="ORF">GKR67_14715</name>
</gene>
<dbReference type="EMBL" id="WLUB01000051">
    <property type="protein sequence ID" value="MTC35852.1"/>
    <property type="molecule type" value="Genomic_DNA"/>
</dbReference>
<protein>
    <submittedName>
        <fullName evidence="1">Uncharacterized protein</fullName>
    </submittedName>
</protein>
<evidence type="ECO:0000313" key="1">
    <source>
        <dbReference type="EMBL" id="MTC35852.1"/>
    </source>
</evidence>
<dbReference type="Proteomes" id="UP000449944">
    <property type="component" value="Unassembled WGS sequence"/>
</dbReference>
<dbReference type="AlphaFoldDB" id="A0AAW9VD94"/>
<name>A0AAW9VD94_9GAMM</name>
<proteinExistence type="predicted"/>
<comment type="caution">
    <text evidence="1">The sequence shown here is derived from an EMBL/GenBank/DDBJ whole genome shotgun (WGS) entry which is preliminary data.</text>
</comment>
<organism evidence="1 2">
    <name type="scientific">Providencia alcalifaciens</name>
    <dbReference type="NCBI Taxonomy" id="126385"/>
    <lineage>
        <taxon>Bacteria</taxon>
        <taxon>Pseudomonadati</taxon>
        <taxon>Pseudomonadota</taxon>
        <taxon>Gammaproteobacteria</taxon>
        <taxon>Enterobacterales</taxon>
        <taxon>Morganellaceae</taxon>
        <taxon>Providencia</taxon>
    </lineage>
</organism>
<dbReference type="RefSeq" id="WP_006663484.1">
    <property type="nucleotide sequence ID" value="NZ_JBBMVT010000031.1"/>
</dbReference>
<sequence>MKTMIITIFIGLISMNCYANSPYWTDDVYESLVLLEQEYPNLGFATQLITQKESVLCNKIINMNDLLIINRIYASRARNIMILLEENSANSSVVQNEINQIKCILK</sequence>